<dbReference type="InterPro" id="IPR012136">
    <property type="entry name" value="NADH_DH_b"/>
</dbReference>
<evidence type="ECO:0000256" key="7">
    <source>
        <dbReference type="ARBA" id="ARBA00022519"/>
    </source>
</evidence>
<evidence type="ECO:0000256" key="9">
    <source>
        <dbReference type="ARBA" id="ARBA00022857"/>
    </source>
</evidence>
<feature type="transmembrane region" description="Helical" evidence="16">
    <location>
        <begin position="36"/>
        <end position="51"/>
    </location>
</feature>
<comment type="subcellular location">
    <subcellularLocation>
        <location evidence="2">Cell inner membrane</location>
        <topology evidence="2">Multi-pass membrane protein</topology>
    </subcellularLocation>
</comment>
<evidence type="ECO:0000256" key="16">
    <source>
        <dbReference type="SAM" id="Phobius"/>
    </source>
</evidence>
<protein>
    <recommendedName>
        <fullName evidence="5 15">NAD(P) transhydrogenase subunit beta</fullName>
        <ecNumber evidence="4 15">7.1.1.1</ecNumber>
    </recommendedName>
    <alternativeName>
        <fullName evidence="15">Nicotinamide nucleotide transhydrogenase subunit beta</fullName>
    </alternativeName>
</protein>
<evidence type="ECO:0000256" key="12">
    <source>
        <dbReference type="ARBA" id="ARBA00023027"/>
    </source>
</evidence>
<dbReference type="GO" id="GO:0005886">
    <property type="term" value="C:plasma membrane"/>
    <property type="evidence" value="ECO:0007669"/>
    <property type="project" value="UniProtKB-SubCell"/>
</dbReference>
<evidence type="ECO:0000256" key="14">
    <source>
        <dbReference type="ARBA" id="ARBA00048202"/>
    </source>
</evidence>
<dbReference type="GO" id="GO:0050661">
    <property type="term" value="F:NADP binding"/>
    <property type="evidence" value="ECO:0007669"/>
    <property type="project" value="InterPro"/>
</dbReference>
<gene>
    <name evidence="18" type="primary">pntB</name>
    <name evidence="18" type="ORF">CA85_36100</name>
</gene>
<dbReference type="AlphaFoldDB" id="A0A5C5XS20"/>
<name>A0A5C5XS20_9BACT</name>
<dbReference type="Pfam" id="PF02233">
    <property type="entry name" value="PNTB"/>
    <property type="match status" value="1"/>
</dbReference>
<feature type="transmembrane region" description="Helical" evidence="16">
    <location>
        <begin position="118"/>
        <end position="140"/>
    </location>
</feature>
<evidence type="ECO:0000256" key="15">
    <source>
        <dbReference type="PIRNR" id="PIRNR000204"/>
    </source>
</evidence>
<keyword evidence="11 16" id="KW-1133">Transmembrane helix</keyword>
<dbReference type="FunFam" id="3.40.50.1220:FF:000002">
    <property type="entry name" value="NAD(P) transhydrogenase subunit beta"/>
    <property type="match status" value="1"/>
</dbReference>
<proteinExistence type="inferred from homology"/>
<dbReference type="RefSeq" id="WP_146392528.1">
    <property type="nucleotide sequence ID" value="NZ_SJPK01000009.1"/>
</dbReference>
<feature type="domain" description="NADP transhydrogenase beta-like" evidence="17">
    <location>
        <begin position="8"/>
        <end position="455"/>
    </location>
</feature>
<evidence type="ECO:0000256" key="5">
    <source>
        <dbReference type="ARBA" id="ARBA00014581"/>
    </source>
</evidence>
<dbReference type="EC" id="7.1.1.1" evidence="4 15"/>
<feature type="transmembrane region" description="Helical" evidence="16">
    <location>
        <begin position="161"/>
        <end position="179"/>
    </location>
</feature>
<feature type="transmembrane region" description="Helical" evidence="16">
    <location>
        <begin position="185"/>
        <end position="207"/>
    </location>
</feature>
<dbReference type="InterPro" id="IPR029035">
    <property type="entry name" value="DHS-like_NAD/FAD-binding_dom"/>
</dbReference>
<organism evidence="18 19">
    <name type="scientific">Allorhodopirellula solitaria</name>
    <dbReference type="NCBI Taxonomy" id="2527987"/>
    <lineage>
        <taxon>Bacteria</taxon>
        <taxon>Pseudomonadati</taxon>
        <taxon>Planctomycetota</taxon>
        <taxon>Planctomycetia</taxon>
        <taxon>Pirellulales</taxon>
        <taxon>Pirellulaceae</taxon>
        <taxon>Allorhodopirellula</taxon>
    </lineage>
</organism>
<feature type="transmembrane region" description="Helical" evidence="16">
    <location>
        <begin position="57"/>
        <end position="75"/>
    </location>
</feature>
<evidence type="ECO:0000256" key="3">
    <source>
        <dbReference type="ARBA" id="ARBA00007919"/>
    </source>
</evidence>
<evidence type="ECO:0000313" key="19">
    <source>
        <dbReference type="Proteomes" id="UP000318053"/>
    </source>
</evidence>
<keyword evidence="8 16" id="KW-0812">Transmembrane</keyword>
<keyword evidence="7 15" id="KW-0997">Cell inner membrane</keyword>
<dbReference type="PANTHER" id="PTHR44758:SF1">
    <property type="entry name" value="NAD(P) TRANSHYDROGENASE SUBUNIT BETA"/>
    <property type="match status" value="1"/>
</dbReference>
<dbReference type="Proteomes" id="UP000318053">
    <property type="component" value="Unassembled WGS sequence"/>
</dbReference>
<evidence type="ECO:0000256" key="11">
    <source>
        <dbReference type="ARBA" id="ARBA00022989"/>
    </source>
</evidence>
<evidence type="ECO:0000256" key="4">
    <source>
        <dbReference type="ARBA" id="ARBA00012943"/>
    </source>
</evidence>
<dbReference type="EMBL" id="SJPK01000009">
    <property type="protein sequence ID" value="TWT64825.1"/>
    <property type="molecule type" value="Genomic_DNA"/>
</dbReference>
<dbReference type="PIRSF" id="PIRSF000204">
    <property type="entry name" value="PNTB"/>
    <property type="match status" value="1"/>
</dbReference>
<dbReference type="PANTHER" id="PTHR44758">
    <property type="entry name" value="NAD(P) TRANSHYDROGENASE SUBUNIT BETA"/>
    <property type="match status" value="1"/>
</dbReference>
<dbReference type="SUPFAM" id="SSF52467">
    <property type="entry name" value="DHS-like NAD/FAD-binding domain"/>
    <property type="match status" value="1"/>
</dbReference>
<comment type="similarity">
    <text evidence="3 15">Belongs to the PNT beta subunit family.</text>
</comment>
<dbReference type="GO" id="GO:0016491">
    <property type="term" value="F:oxidoreductase activity"/>
    <property type="evidence" value="ECO:0007669"/>
    <property type="project" value="UniProtKB-KW"/>
</dbReference>
<evidence type="ECO:0000256" key="2">
    <source>
        <dbReference type="ARBA" id="ARBA00004429"/>
    </source>
</evidence>
<keyword evidence="19" id="KW-1185">Reference proteome</keyword>
<evidence type="ECO:0000256" key="13">
    <source>
        <dbReference type="ARBA" id="ARBA00023136"/>
    </source>
</evidence>
<dbReference type="GO" id="GO:0008750">
    <property type="term" value="F:proton-translocating NAD(P)+ transhydrogenase activity"/>
    <property type="evidence" value="ECO:0007669"/>
    <property type="project" value="UniProtKB-EC"/>
</dbReference>
<keyword evidence="12 15" id="KW-0520">NAD</keyword>
<comment type="caution">
    <text evidence="18">The sequence shown here is derived from an EMBL/GenBank/DDBJ whole genome shotgun (WGS) entry which is preliminary data.</text>
</comment>
<feature type="transmembrane region" description="Helical" evidence="16">
    <location>
        <begin position="238"/>
        <end position="258"/>
    </location>
</feature>
<keyword evidence="18" id="KW-0560">Oxidoreductase</keyword>
<dbReference type="OrthoDB" id="9763786at2"/>
<sequence length="459" mass="47515">MSEELIGAVYIVSAILFVFGLKLLGSPATAVRGNQLSTLGMLVAVVVTLGSTDIIDYRWIAIAAALGAVVGIVAAQRVAMTGMPEMVALFNGSGGLASLLVGWAALGMEGAEGDSQSAFTIITVLLSILIGGVTFSGSLVAWAKLSETMPSGAISFPGQQFVSLILLVATIGCGAAMLAQPDAGTAMLVYAVIALSVLLGVMAVIPIGGADMPVVISLLNSYSGLAACAAGLAINNTILIVAGALVGAAGIILTNIMCKAMNRSLSNVLFSGFTASKSAAKVEGEVKPISPDDAYLILEAASSVVMVPGYGMAVAQAQHVVRELGELLEEHGTEVSYAIHPVAGRMPGHMNVLLAEANVPYDQLIEMDDINRRIENVDVAIVIGANDVVNPAAREDENSPIYGMPIINVDQARTVFVLKRSMASGFSGVDNPLFFKENTRMLFGDAKQSISHMIAEFKG</sequence>
<keyword evidence="9 15" id="KW-0521">NADP</keyword>
<feature type="transmembrane region" description="Helical" evidence="16">
    <location>
        <begin position="6"/>
        <end position="24"/>
    </location>
</feature>
<evidence type="ECO:0000313" key="18">
    <source>
        <dbReference type="EMBL" id="TWT64825.1"/>
    </source>
</evidence>
<comment type="catalytic activity">
    <reaction evidence="14 15">
        <text>NAD(+) + NADPH + H(+)(in) = NADH + NADP(+) + H(+)(out)</text>
        <dbReference type="Rhea" id="RHEA:47992"/>
        <dbReference type="ChEBI" id="CHEBI:15378"/>
        <dbReference type="ChEBI" id="CHEBI:57540"/>
        <dbReference type="ChEBI" id="CHEBI:57783"/>
        <dbReference type="ChEBI" id="CHEBI:57945"/>
        <dbReference type="ChEBI" id="CHEBI:58349"/>
        <dbReference type="EC" id="7.1.1.1"/>
    </reaction>
</comment>
<dbReference type="InterPro" id="IPR034300">
    <property type="entry name" value="PNTB-like"/>
</dbReference>
<keyword evidence="6 15" id="KW-1003">Cell membrane</keyword>
<evidence type="ECO:0000259" key="17">
    <source>
        <dbReference type="Pfam" id="PF02233"/>
    </source>
</evidence>
<evidence type="ECO:0000256" key="8">
    <source>
        <dbReference type="ARBA" id="ARBA00022692"/>
    </source>
</evidence>
<feature type="transmembrane region" description="Helical" evidence="16">
    <location>
        <begin position="87"/>
        <end position="106"/>
    </location>
</feature>
<evidence type="ECO:0000256" key="10">
    <source>
        <dbReference type="ARBA" id="ARBA00022967"/>
    </source>
</evidence>
<keyword evidence="10 15" id="KW-1278">Translocase</keyword>
<evidence type="ECO:0000256" key="1">
    <source>
        <dbReference type="ARBA" id="ARBA00003943"/>
    </source>
</evidence>
<reference evidence="18 19" key="1">
    <citation type="submission" date="2019-02" db="EMBL/GenBank/DDBJ databases">
        <title>Deep-cultivation of Planctomycetes and their phenomic and genomic characterization uncovers novel biology.</title>
        <authorList>
            <person name="Wiegand S."/>
            <person name="Jogler M."/>
            <person name="Boedeker C."/>
            <person name="Pinto D."/>
            <person name="Vollmers J."/>
            <person name="Rivas-Marin E."/>
            <person name="Kohn T."/>
            <person name="Peeters S.H."/>
            <person name="Heuer A."/>
            <person name="Rast P."/>
            <person name="Oberbeckmann S."/>
            <person name="Bunk B."/>
            <person name="Jeske O."/>
            <person name="Meyerdierks A."/>
            <person name="Storesund J.E."/>
            <person name="Kallscheuer N."/>
            <person name="Luecker S."/>
            <person name="Lage O.M."/>
            <person name="Pohl T."/>
            <person name="Merkel B.J."/>
            <person name="Hornburger P."/>
            <person name="Mueller R.-W."/>
            <person name="Bruemmer F."/>
            <person name="Labrenz M."/>
            <person name="Spormann A.M."/>
            <person name="Op Den Camp H."/>
            <person name="Overmann J."/>
            <person name="Amann R."/>
            <person name="Jetten M.S.M."/>
            <person name="Mascher T."/>
            <person name="Medema M.H."/>
            <person name="Devos D.P."/>
            <person name="Kaster A.-K."/>
            <person name="Ovreas L."/>
            <person name="Rohde M."/>
            <person name="Galperin M.Y."/>
            <person name="Jogler C."/>
        </authorList>
    </citation>
    <scope>NUCLEOTIDE SEQUENCE [LARGE SCALE GENOMIC DNA]</scope>
    <source>
        <strain evidence="18 19">CA85</strain>
    </source>
</reference>
<keyword evidence="13 15" id="KW-0472">Membrane</keyword>
<accession>A0A5C5XS20</accession>
<comment type="function">
    <text evidence="1 15">The transhydrogenation between NADH and NADP is coupled to respiration and ATP hydrolysis and functions as a proton pump across the membrane.</text>
</comment>
<dbReference type="Gene3D" id="3.40.50.1220">
    <property type="entry name" value="TPP-binding domain"/>
    <property type="match status" value="1"/>
</dbReference>
<evidence type="ECO:0000256" key="6">
    <source>
        <dbReference type="ARBA" id="ARBA00022475"/>
    </source>
</evidence>